<organism evidence="2 3">
    <name type="scientific">Oryza rufipogon</name>
    <name type="common">Brownbeard rice</name>
    <name type="synonym">Asian wild rice</name>
    <dbReference type="NCBI Taxonomy" id="4529"/>
    <lineage>
        <taxon>Eukaryota</taxon>
        <taxon>Viridiplantae</taxon>
        <taxon>Streptophyta</taxon>
        <taxon>Embryophyta</taxon>
        <taxon>Tracheophyta</taxon>
        <taxon>Spermatophyta</taxon>
        <taxon>Magnoliopsida</taxon>
        <taxon>Liliopsida</taxon>
        <taxon>Poales</taxon>
        <taxon>Poaceae</taxon>
        <taxon>BOP clade</taxon>
        <taxon>Oryzoideae</taxon>
        <taxon>Oryzeae</taxon>
        <taxon>Oryzinae</taxon>
        <taxon>Oryza</taxon>
    </lineage>
</organism>
<sequence length="155" mass="16650">MARQRGWRGSPPLSPRSGRRGEGGERWRRRRFPSLPDSAGGRLGKGGSGGGDSPPPSQIQPEGDRGRAAAAATVPLPPRSDRREAGEGRQRWRQFPSLLDPAGGRPGESGSGGSSPPSQIWSEGGGGRRWRRMWVEARVGCGEFFLFVKMIFTGG</sequence>
<feature type="region of interest" description="Disordered" evidence="1">
    <location>
        <begin position="1"/>
        <end position="127"/>
    </location>
</feature>
<accession>A0A0E0MXG4</accession>
<dbReference type="Gramene" id="ORUFI01G20470.1">
    <property type="protein sequence ID" value="ORUFI01G20470.1"/>
    <property type="gene ID" value="ORUFI01G20470"/>
</dbReference>
<keyword evidence="3" id="KW-1185">Reference proteome</keyword>
<dbReference type="Proteomes" id="UP000008022">
    <property type="component" value="Unassembled WGS sequence"/>
</dbReference>
<evidence type="ECO:0000313" key="3">
    <source>
        <dbReference type="Proteomes" id="UP000008022"/>
    </source>
</evidence>
<protein>
    <submittedName>
        <fullName evidence="2">Uncharacterized protein</fullName>
    </submittedName>
</protein>
<evidence type="ECO:0000256" key="1">
    <source>
        <dbReference type="SAM" id="MobiDB-lite"/>
    </source>
</evidence>
<reference evidence="3" key="1">
    <citation type="submission" date="2013-06" db="EMBL/GenBank/DDBJ databases">
        <authorList>
            <person name="Zhao Q."/>
        </authorList>
    </citation>
    <scope>NUCLEOTIDE SEQUENCE</scope>
    <source>
        <strain evidence="3">cv. W1943</strain>
    </source>
</reference>
<reference evidence="2" key="2">
    <citation type="submission" date="2015-06" db="UniProtKB">
        <authorList>
            <consortium name="EnsemblPlants"/>
        </authorList>
    </citation>
    <scope>IDENTIFICATION</scope>
</reference>
<dbReference type="HOGENOM" id="CLU_1698372_0_0_1"/>
<dbReference type="EnsemblPlants" id="ORUFI01G20470.1">
    <property type="protein sequence ID" value="ORUFI01G20470.1"/>
    <property type="gene ID" value="ORUFI01G20470"/>
</dbReference>
<proteinExistence type="predicted"/>
<name>A0A0E0MXG4_ORYRU</name>
<feature type="compositionally biased region" description="Basic and acidic residues" evidence="1">
    <location>
        <begin position="79"/>
        <end position="90"/>
    </location>
</feature>
<feature type="compositionally biased region" description="Gly residues" evidence="1">
    <location>
        <begin position="104"/>
        <end position="113"/>
    </location>
</feature>
<feature type="compositionally biased region" description="Gly residues" evidence="1">
    <location>
        <begin position="41"/>
        <end position="52"/>
    </location>
</feature>
<dbReference type="AlphaFoldDB" id="A0A0E0MXG4"/>
<evidence type="ECO:0000313" key="2">
    <source>
        <dbReference type="EnsemblPlants" id="ORUFI01G20470.1"/>
    </source>
</evidence>